<dbReference type="Proteomes" id="UP000290560">
    <property type="component" value="Unassembled WGS sequence"/>
</dbReference>
<feature type="compositionally biased region" description="Basic residues" evidence="1">
    <location>
        <begin position="56"/>
        <end position="73"/>
    </location>
</feature>
<reference evidence="2" key="1">
    <citation type="journal article" date="2018" name="Data Brief">
        <title>Genome sequence data from 17 accessions of Ensete ventricosum, a staple food crop for millions in Ethiopia.</title>
        <authorList>
            <person name="Yemataw Z."/>
            <person name="Muzemil S."/>
            <person name="Ambachew D."/>
            <person name="Tripathi L."/>
            <person name="Tesfaye K."/>
            <person name="Chala A."/>
            <person name="Farbos A."/>
            <person name="O'Neill P."/>
            <person name="Moore K."/>
            <person name="Grant M."/>
            <person name="Studholme D.J."/>
        </authorList>
    </citation>
    <scope>NUCLEOTIDE SEQUENCE [LARGE SCALE GENOMIC DNA]</scope>
    <source>
        <tissue evidence="2">Leaf</tissue>
    </source>
</reference>
<name>A0A444D2Z9_ENSVE</name>
<gene>
    <name evidence="2" type="ORF">BHM03_00035966</name>
</gene>
<protein>
    <submittedName>
        <fullName evidence="2">Uncharacterized protein</fullName>
    </submittedName>
</protein>
<feature type="region of interest" description="Disordered" evidence="1">
    <location>
        <begin position="56"/>
        <end position="79"/>
    </location>
</feature>
<proteinExistence type="predicted"/>
<evidence type="ECO:0000313" key="2">
    <source>
        <dbReference type="EMBL" id="RZR74379.1"/>
    </source>
</evidence>
<dbReference type="AlphaFoldDB" id="A0A444D2Z9"/>
<organism evidence="2">
    <name type="scientific">Ensete ventricosum</name>
    <name type="common">Abyssinian banana</name>
    <name type="synonym">Musa ensete</name>
    <dbReference type="NCBI Taxonomy" id="4639"/>
    <lineage>
        <taxon>Eukaryota</taxon>
        <taxon>Viridiplantae</taxon>
        <taxon>Streptophyta</taxon>
        <taxon>Embryophyta</taxon>
        <taxon>Tracheophyta</taxon>
        <taxon>Spermatophyta</taxon>
        <taxon>Magnoliopsida</taxon>
        <taxon>Liliopsida</taxon>
        <taxon>Zingiberales</taxon>
        <taxon>Musaceae</taxon>
        <taxon>Ensete</taxon>
    </lineage>
</organism>
<evidence type="ECO:0000256" key="1">
    <source>
        <dbReference type="SAM" id="MobiDB-lite"/>
    </source>
</evidence>
<accession>A0A444D2Z9</accession>
<dbReference type="EMBL" id="KV876220">
    <property type="protein sequence ID" value="RZR74379.1"/>
    <property type="molecule type" value="Genomic_DNA"/>
</dbReference>
<sequence>MEDAGMVVYLDFAGCELRSLLQHKPYLQRRPSILCNFHLPDVVADQRMPFRATQVLKRRRRRRRKKKTTKVRHVMQNATGATTKGKLTYDVIRVVGVERETRHGGSME</sequence>